<dbReference type="Pfam" id="PF00248">
    <property type="entry name" value="Aldo_ket_red"/>
    <property type="match status" value="1"/>
</dbReference>
<evidence type="ECO:0000313" key="3">
    <source>
        <dbReference type="EMBL" id="MBB5640328.1"/>
    </source>
</evidence>
<dbReference type="GO" id="GO:0016491">
    <property type="term" value="F:oxidoreductase activity"/>
    <property type="evidence" value="ECO:0007669"/>
    <property type="project" value="UniProtKB-KW"/>
</dbReference>
<dbReference type="FunFam" id="3.20.20.100:FF:000004">
    <property type="entry name" value="Oxidoreductase, aldo/keto reductase"/>
    <property type="match status" value="1"/>
</dbReference>
<dbReference type="InterPro" id="IPR036812">
    <property type="entry name" value="NAD(P)_OxRdtase_dom_sf"/>
</dbReference>
<evidence type="ECO:0000313" key="4">
    <source>
        <dbReference type="Proteomes" id="UP000561726"/>
    </source>
</evidence>
<comment type="caution">
    <text evidence="3">The sequence shown here is derived from an EMBL/GenBank/DDBJ whole genome shotgun (WGS) entry which is preliminary data.</text>
</comment>
<dbReference type="CDD" id="cd19081">
    <property type="entry name" value="AKR_AKR9C1"/>
    <property type="match status" value="1"/>
</dbReference>
<dbReference type="RefSeq" id="WP_084141183.1">
    <property type="nucleotide sequence ID" value="NZ_JACHBQ010000001.1"/>
</dbReference>
<proteinExistence type="predicted"/>
<dbReference type="Gene3D" id="3.20.20.100">
    <property type="entry name" value="NADP-dependent oxidoreductase domain"/>
    <property type="match status" value="1"/>
</dbReference>
<keyword evidence="1" id="KW-0560">Oxidoreductase</keyword>
<dbReference type="OrthoDB" id="9768793at2"/>
<dbReference type="PANTHER" id="PTHR43364">
    <property type="entry name" value="NADH-SPECIFIC METHYLGLYOXAL REDUCTASE-RELATED"/>
    <property type="match status" value="1"/>
</dbReference>
<reference evidence="3 4" key="1">
    <citation type="submission" date="2020-08" db="EMBL/GenBank/DDBJ databases">
        <title>Sequencing the genomes of 1000 actinobacteria strains.</title>
        <authorList>
            <person name="Klenk H.-P."/>
        </authorList>
    </citation>
    <scope>NUCLEOTIDE SEQUENCE [LARGE SCALE GENOMIC DNA]</scope>
    <source>
        <strain evidence="3 4">DSM 21065</strain>
    </source>
</reference>
<evidence type="ECO:0000259" key="2">
    <source>
        <dbReference type="Pfam" id="PF00248"/>
    </source>
</evidence>
<evidence type="ECO:0000256" key="1">
    <source>
        <dbReference type="ARBA" id="ARBA00023002"/>
    </source>
</evidence>
<dbReference type="SUPFAM" id="SSF51430">
    <property type="entry name" value="NAD(P)-linked oxidoreductase"/>
    <property type="match status" value="1"/>
</dbReference>
<accession>A0A7W9E2N4</accession>
<dbReference type="Proteomes" id="UP000561726">
    <property type="component" value="Unassembled WGS sequence"/>
</dbReference>
<dbReference type="InterPro" id="IPR020471">
    <property type="entry name" value="AKR"/>
</dbReference>
<dbReference type="GO" id="GO:0005829">
    <property type="term" value="C:cytosol"/>
    <property type="evidence" value="ECO:0007669"/>
    <property type="project" value="TreeGrafter"/>
</dbReference>
<gene>
    <name evidence="3" type="ORF">BJ997_000876</name>
</gene>
<protein>
    <submittedName>
        <fullName evidence="3">Aryl-alcohol dehydrogenase-like predicted oxidoreductase</fullName>
    </submittedName>
</protein>
<dbReference type="AlphaFoldDB" id="A0A7W9E2N4"/>
<dbReference type="PRINTS" id="PR00069">
    <property type="entry name" value="ALDKETRDTASE"/>
</dbReference>
<sequence length="351" mass="37824">MSRLAVLRPAHPTGAHAILPGSPHRPPAARPAPFIGPALDSDVGCAPCRRTIADTELSVHPLALGCSAFGWSVDDATSRQILDVHRSLGGNFLDTADSYSAGRSEIMIGSWLRSRGERENTVIATKIGRNRDNPGLSPRNIIGAVDASLERLGTDYIDLLYFHFDDVRVPLEESLGVMATLIESGKVRYLGASNFSADRLFEARVLAANGLPRFVALETHYNLVHREEFESTLALVTQAQGLAVMPYFPLAHGFLSGRYRSKADIADNTRGRRAAAYVNRKSLRVLGSVDRIAAEHDVPPSTIALAWLLARHGVVAPVAGASQTEQVEALVAAAGIRLGRSDVVELDRVSL</sequence>
<dbReference type="InterPro" id="IPR050523">
    <property type="entry name" value="AKR_Detox_Biosynth"/>
</dbReference>
<dbReference type="InterPro" id="IPR023210">
    <property type="entry name" value="NADP_OxRdtase_dom"/>
</dbReference>
<dbReference type="EMBL" id="JACHBQ010000001">
    <property type="protein sequence ID" value="MBB5640328.1"/>
    <property type="molecule type" value="Genomic_DNA"/>
</dbReference>
<feature type="domain" description="NADP-dependent oxidoreductase" evidence="2">
    <location>
        <begin position="61"/>
        <end position="349"/>
    </location>
</feature>
<dbReference type="PANTHER" id="PTHR43364:SF6">
    <property type="entry name" value="OXIDOREDUCTASE-RELATED"/>
    <property type="match status" value="1"/>
</dbReference>
<name>A0A7W9E2N4_9MICO</name>
<organism evidence="3 4">
    <name type="scientific">Cryobacterium roopkundense</name>
    <dbReference type="NCBI Taxonomy" id="1001240"/>
    <lineage>
        <taxon>Bacteria</taxon>
        <taxon>Bacillati</taxon>
        <taxon>Actinomycetota</taxon>
        <taxon>Actinomycetes</taxon>
        <taxon>Micrococcales</taxon>
        <taxon>Microbacteriaceae</taxon>
        <taxon>Cryobacterium</taxon>
    </lineage>
</organism>